<dbReference type="PANTHER" id="PTHR12546:SF33">
    <property type="entry name" value="SPERM VESICLE FUSION PROTEIN FER-1"/>
    <property type="match status" value="1"/>
</dbReference>
<evidence type="ECO:0000256" key="6">
    <source>
        <dbReference type="SAM" id="MobiDB-lite"/>
    </source>
</evidence>
<gene>
    <name evidence="9" type="ORF">Esi_0145_0021</name>
</gene>
<evidence type="ECO:0000313" key="9">
    <source>
        <dbReference type="EMBL" id="CBN78816.1"/>
    </source>
</evidence>
<organism evidence="9 10">
    <name type="scientific">Ectocarpus siliculosus</name>
    <name type="common">Brown alga</name>
    <name type="synonym">Conferva siliculosa</name>
    <dbReference type="NCBI Taxonomy" id="2880"/>
    <lineage>
        <taxon>Eukaryota</taxon>
        <taxon>Sar</taxon>
        <taxon>Stramenopiles</taxon>
        <taxon>Ochrophyta</taxon>
        <taxon>PX clade</taxon>
        <taxon>Phaeophyceae</taxon>
        <taxon>Ectocarpales</taxon>
        <taxon>Ectocarpaceae</taxon>
        <taxon>Ectocarpus</taxon>
    </lineage>
</organism>
<dbReference type="GO" id="GO:0007009">
    <property type="term" value="P:plasma membrane organization"/>
    <property type="evidence" value="ECO:0007669"/>
    <property type="project" value="TreeGrafter"/>
</dbReference>
<dbReference type="InterPro" id="IPR037724">
    <property type="entry name" value="C2E_Ferlin"/>
</dbReference>
<dbReference type="SMART" id="SM00239">
    <property type="entry name" value="C2"/>
    <property type="match status" value="5"/>
</dbReference>
<evidence type="ECO:0000259" key="8">
    <source>
        <dbReference type="PROSITE" id="PS50004"/>
    </source>
</evidence>
<dbReference type="InterPro" id="IPR035892">
    <property type="entry name" value="C2_domain_sf"/>
</dbReference>
<dbReference type="InterPro" id="IPR000008">
    <property type="entry name" value="C2_dom"/>
</dbReference>
<proteinExistence type="predicted"/>
<evidence type="ECO:0000256" key="1">
    <source>
        <dbReference type="ARBA" id="ARBA00004167"/>
    </source>
</evidence>
<comment type="subcellular location">
    <subcellularLocation>
        <location evidence="1">Membrane</location>
        <topology evidence="1">Single-pass membrane protein</topology>
    </subcellularLocation>
</comment>
<dbReference type="InterPro" id="IPR037721">
    <property type="entry name" value="Ferlin"/>
</dbReference>
<dbReference type="EMBL" id="FN648032">
    <property type="protein sequence ID" value="CBN78816.1"/>
    <property type="molecule type" value="Genomic_DNA"/>
</dbReference>
<protein>
    <recommendedName>
        <fullName evidence="8">C2 domain-containing protein</fullName>
    </recommendedName>
</protein>
<keyword evidence="2 7" id="KW-0812">Transmembrane</keyword>
<feature type="domain" description="C2" evidence="8">
    <location>
        <begin position="1195"/>
        <end position="1321"/>
    </location>
</feature>
<dbReference type="InParanoid" id="D8LF91"/>
<dbReference type="CDD" id="cd04037">
    <property type="entry name" value="C2E_Ferlin"/>
    <property type="match status" value="1"/>
</dbReference>
<feature type="domain" description="C2" evidence="8">
    <location>
        <begin position="204"/>
        <end position="314"/>
    </location>
</feature>
<keyword evidence="3" id="KW-0677">Repeat</keyword>
<feature type="compositionally biased region" description="Low complexity" evidence="6">
    <location>
        <begin position="1558"/>
        <end position="1570"/>
    </location>
</feature>
<reference evidence="9 10" key="1">
    <citation type="journal article" date="2010" name="Nature">
        <title>The Ectocarpus genome and the independent evolution of multicellularity in brown algae.</title>
        <authorList>
            <person name="Cock J.M."/>
            <person name="Sterck L."/>
            <person name="Rouze P."/>
            <person name="Scornet D."/>
            <person name="Allen A.E."/>
            <person name="Amoutzias G."/>
            <person name="Anthouard V."/>
            <person name="Artiguenave F."/>
            <person name="Aury J.M."/>
            <person name="Badger J.H."/>
            <person name="Beszteri B."/>
            <person name="Billiau K."/>
            <person name="Bonnet E."/>
            <person name="Bothwell J.H."/>
            <person name="Bowler C."/>
            <person name="Boyen C."/>
            <person name="Brownlee C."/>
            <person name="Carrano C.J."/>
            <person name="Charrier B."/>
            <person name="Cho G.Y."/>
            <person name="Coelho S.M."/>
            <person name="Collen J."/>
            <person name="Corre E."/>
            <person name="Da Silva C."/>
            <person name="Delage L."/>
            <person name="Delaroque N."/>
            <person name="Dittami S.M."/>
            <person name="Doulbeau S."/>
            <person name="Elias M."/>
            <person name="Farnham G."/>
            <person name="Gachon C.M."/>
            <person name="Gschloessl B."/>
            <person name="Heesch S."/>
            <person name="Jabbari K."/>
            <person name="Jubin C."/>
            <person name="Kawai H."/>
            <person name="Kimura K."/>
            <person name="Kloareg B."/>
            <person name="Kupper F.C."/>
            <person name="Lang D."/>
            <person name="Le Bail A."/>
            <person name="Leblanc C."/>
            <person name="Lerouge P."/>
            <person name="Lohr M."/>
            <person name="Lopez P.J."/>
            <person name="Martens C."/>
            <person name="Maumus F."/>
            <person name="Michel G."/>
            <person name="Miranda-Saavedra D."/>
            <person name="Morales J."/>
            <person name="Moreau H."/>
            <person name="Motomura T."/>
            <person name="Nagasato C."/>
            <person name="Napoli C.A."/>
            <person name="Nelson D.R."/>
            <person name="Nyvall-Collen P."/>
            <person name="Peters A.F."/>
            <person name="Pommier C."/>
            <person name="Potin P."/>
            <person name="Poulain J."/>
            <person name="Quesneville H."/>
            <person name="Read B."/>
            <person name="Rensing S.A."/>
            <person name="Ritter A."/>
            <person name="Rousvoal S."/>
            <person name="Samanta M."/>
            <person name="Samson G."/>
            <person name="Schroeder D.C."/>
            <person name="Segurens B."/>
            <person name="Strittmatter M."/>
            <person name="Tonon T."/>
            <person name="Tregear J.W."/>
            <person name="Valentin K."/>
            <person name="von Dassow P."/>
            <person name="Yamagishi T."/>
            <person name="Van de Peer Y."/>
            <person name="Wincker P."/>
        </authorList>
    </citation>
    <scope>NUCLEOTIDE SEQUENCE [LARGE SCALE GENOMIC DNA]</scope>
    <source>
        <strain evidence="10">Ec32 / CCAP1310/4</strain>
    </source>
</reference>
<evidence type="ECO:0000256" key="7">
    <source>
        <dbReference type="SAM" id="Phobius"/>
    </source>
</evidence>
<evidence type="ECO:0000256" key="3">
    <source>
        <dbReference type="ARBA" id="ARBA00022737"/>
    </source>
</evidence>
<feature type="region of interest" description="Disordered" evidence="6">
    <location>
        <begin position="312"/>
        <end position="345"/>
    </location>
</feature>
<feature type="domain" description="C2" evidence="8">
    <location>
        <begin position="354"/>
        <end position="481"/>
    </location>
</feature>
<evidence type="ECO:0000256" key="2">
    <source>
        <dbReference type="ARBA" id="ARBA00022692"/>
    </source>
</evidence>
<dbReference type="SMART" id="SM01202">
    <property type="entry name" value="FerI"/>
    <property type="match status" value="1"/>
</dbReference>
<feature type="region of interest" description="Disordered" evidence="6">
    <location>
        <begin position="39"/>
        <end position="101"/>
    </location>
</feature>
<dbReference type="CDD" id="cd00030">
    <property type="entry name" value="C2"/>
    <property type="match status" value="1"/>
</dbReference>
<feature type="compositionally biased region" description="Basic residues" evidence="6">
    <location>
        <begin position="332"/>
        <end position="341"/>
    </location>
</feature>
<feature type="domain" description="C2" evidence="8">
    <location>
        <begin position="820"/>
        <end position="953"/>
    </location>
</feature>
<dbReference type="Gene3D" id="2.60.40.150">
    <property type="entry name" value="C2 domain"/>
    <property type="match status" value="7"/>
</dbReference>
<evidence type="ECO:0000256" key="5">
    <source>
        <dbReference type="ARBA" id="ARBA00023136"/>
    </source>
</evidence>
<accession>D8LF91</accession>
<dbReference type="PROSITE" id="PS50004">
    <property type="entry name" value="C2"/>
    <property type="match status" value="5"/>
</dbReference>
<dbReference type="InterPro" id="IPR012968">
    <property type="entry name" value="FerIin_dom"/>
</dbReference>
<evidence type="ECO:0000313" key="10">
    <source>
        <dbReference type="Proteomes" id="UP000002630"/>
    </source>
</evidence>
<name>D8LF91_ECTSI</name>
<dbReference type="Proteomes" id="UP000002630">
    <property type="component" value="Linkage Group LG02"/>
</dbReference>
<dbReference type="eggNOG" id="KOG1326">
    <property type="taxonomic scope" value="Eukaryota"/>
</dbReference>
<dbReference type="PANTHER" id="PTHR12546">
    <property type="entry name" value="FER-1-LIKE"/>
    <property type="match status" value="1"/>
</dbReference>
<keyword evidence="5 7" id="KW-0472">Membrane</keyword>
<evidence type="ECO:0000256" key="4">
    <source>
        <dbReference type="ARBA" id="ARBA00022989"/>
    </source>
</evidence>
<feature type="domain" description="C2" evidence="8">
    <location>
        <begin position="1374"/>
        <end position="1496"/>
    </location>
</feature>
<feature type="region of interest" description="Disordered" evidence="6">
    <location>
        <begin position="1554"/>
        <end position="1579"/>
    </location>
</feature>
<dbReference type="STRING" id="2880.D8LF91"/>
<feature type="transmembrane region" description="Helical" evidence="7">
    <location>
        <begin position="1790"/>
        <end position="1811"/>
    </location>
</feature>
<dbReference type="Pfam" id="PF00168">
    <property type="entry name" value="C2"/>
    <property type="match status" value="6"/>
</dbReference>
<dbReference type="GO" id="GO:0016020">
    <property type="term" value="C:membrane"/>
    <property type="evidence" value="ECO:0007669"/>
    <property type="project" value="UniProtKB-SubCell"/>
</dbReference>
<keyword evidence="10" id="KW-1185">Reference proteome</keyword>
<dbReference type="SUPFAM" id="SSF49562">
    <property type="entry name" value="C2 domain (Calcium/lipid-binding domain, CaLB)"/>
    <property type="match status" value="7"/>
</dbReference>
<keyword evidence="4 7" id="KW-1133">Transmembrane helix</keyword>
<dbReference type="OrthoDB" id="270970at2759"/>
<dbReference type="EMBL" id="FN649727">
    <property type="protein sequence ID" value="CBN78816.1"/>
    <property type="molecule type" value="Genomic_DNA"/>
</dbReference>
<sequence length="1837" mass="202617">MVRLLHVTIFEGVGVAPHKEPYACAELLDITGRPIKKERVKTKTVTPGSKLVWGEESPSPSSNSRGRGGGGRSPVRGALGSGETKREEDGAPSSGGVSLTLGRKHDLRNVGALPVLRLSLWGREVLSKDKPLGVALLDLASLPRDGGSVESWQALEPATGMDVDMACGSLRVSVRLDEEEANRIFYAGAAGPEGEGEGYVVGIEDGPGDEDEEYAESDPNLLVVKVRRGRGLRGLDVDLMGEASSDPFVKLTTTTVEKNLAPEWDEVFQFAVKDFTPKLEVEVLDAHVVVQQAMGAFVIKLEELLHKRRMSFHDHSSDTAEGEEEENEPLSRKKSKSKVKAKMRDKAEQAREAEKKAMQQELMDIEVKSGDYTIYVHIIEARDLKAEDLQGTSDPVVYVEAFGQKFATEVKEACLSCVFDETFVIGLRNLDKDEFEEGVIRISVMDADGPVAIKNDLIGSYSFDASNVYFHKDHEIHRQWVALVDDENPKDSGTQGYLQLSIAIVGPGDKLKVTVSGGAPAQTKTKSMYGTRSSMAPNWRTQLWVPVSIPSMSGSVKTVVKDWDSMTEDETVASVNCKLKEIEGLPDRRHGPRWFPLYGAPLVIPTSTDIAEIAKRMAAGEATTNWRTLYDNLPQKGSTYRGRLLLSREIRESLPIGREEGGRLPKKKEPSTTRVAMRCYVATGADIPCQASVIRMGLNFRMSVRISIGSEVLETRAVENASGVCEWGELLESKEPVVLPSDPDQMPDAIVHLQRGEDKVPICFFRIPAKELLEKGMEGISPRWLLLGEDKVLDCLPPGQYPGSVLIKLGLGTLRQFSESAAEWQAEALKLRNRTSYLLRVHIYQGRDLPAADDNGLMDPFLKMQCQGEKLNTEEFMYLGKAVHRRRETVDPMWYFTWEADLNLPSVELQRYFPQVSIQLMDWDPLDPNDYAGCMFLDLGSCPIEMDQANIPYPPLPTWMPFFLEKPGDSSGELLVSYQLIKTTRPGLSLAPPPDLTPKLKPAYLEILALGIRGMQPFEMLPMQMPYMQMEVDLPHGKKVSLTTNPSKKPSGADANFLERLKVPLDLPVNEIFAPRLKLCVRDVRLGGSGPVNDMANPMAGAGKGNGRGRKTAAVGGFGGGGGGGGVEVEVPAPEAGIVEVMGQEDEGAGVFGAILHEPVVREKVWSAARGARGANGEEDEDEDDGISVSSKEHPDYFFVLAQILNELLLPKGYKLRLYCLQALNLTPMDIGIGGRPGKSDPYLKVKLGKEVFSDVDNYIDDVTDADLYRCVELNCELPGASQLQIDVMDYDDIGGDELIGRTVIDLEDRWFDQRWQDMGMEHRAEVLNTPDKMRWQVKPLENRSLYVPTSNAPQGMLQCWVDIMPPGDAKGFPPADVALPPDVEFEVRLVIWKCKDVVAMDFASGLNDLFVKSWLEGCDPLETDTHWRAKGGKGSFNWRMKFRVILGPRARSSKFPYLTLQMWDKDLLWNDCIAEGMLDLGKHFRRAYKKKNEVLKLFESEQTERAKEAIVKTQQALKSEQAKALKYELQTGIPNPLLGDIEDDQPVSPISADAEIGSGRPGNRAAANAGEDRRGGGGGGWCCFGGKKPMTQLELRAENDRRRTLGMPLLDEEEGLTAKEARERRKEEGDEEVKELIQKLKVMAGISNDDPPDSQWISLEKTDRKTGKKTPMGKCLIGIQIYPLDKAEAQPAGFGQGRAQRLSVLAPSQRTPPVRVEPHLHDLTAAGPPALRHPVLLPVLRHHHHEPDRLPTLVESLDRSGLQQLEANGLNNTPKANSNRELTLFSDVFFFRGLLGLLVWTVGVASYFAVYAADAGGDGLGLVVKLSGKGRGGGRS</sequence>